<feature type="transmembrane region" description="Helical" evidence="1">
    <location>
        <begin position="198"/>
        <end position="220"/>
    </location>
</feature>
<sequence>MNTDQIISLLSGAGIGAVLSAFLVFINNSKKNKLDYIVKERTEWRKKIEDIIEDLQVSSKRRSAFIRLKGHINPYGYNLDIKNTKVYFMKDGHIWDSLTKGNYQNTIYFLELLLKHDWERRKQEAKFQYLNTLSWIVQIFFCALTVYLVYLLSSDSTDSGWHHVALGTLSYSLLAFMLQGHIVSILKTNPSKNNSEKVIVFLAFFVAPYLINLVMAIVYINFLNNLSITIIGLLGVYVYEFYYLQLISNRVEEDYVEAIEKFQKNFSTRKSSIIDVKSTKLNNDIIRLESKVYSYENRKVDLELLEKKRRKLRKKLIRKGQPNIFRHPIRFYRFLKNKKRISKIVLRILN</sequence>
<feature type="transmembrane region" description="Helical" evidence="1">
    <location>
        <begin position="6"/>
        <end position="26"/>
    </location>
</feature>
<proteinExistence type="predicted"/>
<name>A0A139Q4M7_STROR</name>
<feature type="transmembrane region" description="Helical" evidence="1">
    <location>
        <begin position="164"/>
        <end position="186"/>
    </location>
</feature>
<dbReference type="AlphaFoldDB" id="A0A139Q4M7"/>
<accession>A0A139Q4M7</accession>
<protein>
    <submittedName>
        <fullName evidence="2">Uncharacterized protein</fullName>
    </submittedName>
</protein>
<evidence type="ECO:0000256" key="1">
    <source>
        <dbReference type="SAM" id="Phobius"/>
    </source>
</evidence>
<feature type="transmembrane region" description="Helical" evidence="1">
    <location>
        <begin position="129"/>
        <end position="152"/>
    </location>
</feature>
<evidence type="ECO:0000313" key="3">
    <source>
        <dbReference type="Proteomes" id="UP000070220"/>
    </source>
</evidence>
<organism evidence="2 3">
    <name type="scientific">Streptococcus oralis</name>
    <dbReference type="NCBI Taxonomy" id="1303"/>
    <lineage>
        <taxon>Bacteria</taxon>
        <taxon>Bacillati</taxon>
        <taxon>Bacillota</taxon>
        <taxon>Bacilli</taxon>
        <taxon>Lactobacillales</taxon>
        <taxon>Streptococcaceae</taxon>
        <taxon>Streptococcus</taxon>
    </lineage>
</organism>
<keyword evidence="1" id="KW-1133">Transmembrane helix</keyword>
<evidence type="ECO:0000313" key="2">
    <source>
        <dbReference type="EMBL" id="KXT97410.1"/>
    </source>
</evidence>
<feature type="transmembrane region" description="Helical" evidence="1">
    <location>
        <begin position="226"/>
        <end position="244"/>
    </location>
</feature>
<keyword evidence="1" id="KW-0472">Membrane</keyword>
<reference evidence="2 3" key="1">
    <citation type="submission" date="2016-01" db="EMBL/GenBank/DDBJ databases">
        <title>Highly variable Streptococcus oralis are common among viridans streptococci isolated from primates.</title>
        <authorList>
            <person name="Denapaite D."/>
            <person name="Rieger M."/>
            <person name="Koendgen S."/>
            <person name="Brueckner R."/>
            <person name="Ochigava I."/>
            <person name="Kappeler P."/>
            <person name="Maetz-Rensing K."/>
            <person name="Leendertz F."/>
            <person name="Hakenbeck R."/>
        </authorList>
    </citation>
    <scope>NUCLEOTIDE SEQUENCE [LARGE SCALE GENOMIC DNA]</scope>
    <source>
        <strain evidence="2 3">DD30</strain>
    </source>
</reference>
<dbReference type="PATRIC" id="fig|1303.83.peg.1764"/>
<comment type="caution">
    <text evidence="2">The sequence shown here is derived from an EMBL/GenBank/DDBJ whole genome shotgun (WGS) entry which is preliminary data.</text>
</comment>
<dbReference type="EMBL" id="LQRP01000049">
    <property type="protein sequence ID" value="KXT97410.1"/>
    <property type="molecule type" value="Genomic_DNA"/>
</dbReference>
<dbReference type="RefSeq" id="WP_061421705.1">
    <property type="nucleotide sequence ID" value="NZ_KQ970371.1"/>
</dbReference>
<gene>
    <name evidence="2" type="ORF">SORDD30_01695</name>
</gene>
<keyword evidence="1" id="KW-0812">Transmembrane</keyword>
<dbReference type="Proteomes" id="UP000070220">
    <property type="component" value="Unassembled WGS sequence"/>
</dbReference>